<protein>
    <submittedName>
        <fullName evidence="1">Uncharacterized protein</fullName>
    </submittedName>
</protein>
<keyword evidence="2" id="KW-1185">Reference proteome</keyword>
<evidence type="ECO:0000313" key="2">
    <source>
        <dbReference type="Proteomes" id="UP000241645"/>
    </source>
</evidence>
<organism evidence="1 2">
    <name type="scientific">Brevibacillus porteri</name>
    <dbReference type="NCBI Taxonomy" id="2126350"/>
    <lineage>
        <taxon>Bacteria</taxon>
        <taxon>Bacillati</taxon>
        <taxon>Bacillota</taxon>
        <taxon>Bacilli</taxon>
        <taxon>Bacillales</taxon>
        <taxon>Paenibacillaceae</taxon>
        <taxon>Brevibacillus</taxon>
    </lineage>
</organism>
<dbReference type="GeneID" id="95751736"/>
<dbReference type="EMBL" id="PXZO01000031">
    <property type="protein sequence ID" value="PSK08927.1"/>
    <property type="molecule type" value="Genomic_DNA"/>
</dbReference>
<dbReference type="RefSeq" id="WP_106835041.1">
    <property type="nucleotide sequence ID" value="NZ_JARMEW010000027.1"/>
</dbReference>
<gene>
    <name evidence="1" type="ORF">C7R92_16725</name>
</gene>
<accession>A0ABX5FPL5</accession>
<sequence length="97" mass="11099">MAIIFYKKESETKAFVASILYNTTGFDPQDLAECLEVGEIPEPEAQQGKLHNLYVNPKTKELWYEYTDRPLTAEEKMEKMEAQLKITQDALDALLLG</sequence>
<name>A0ABX5FPL5_9BACL</name>
<comment type="caution">
    <text evidence="1">The sequence shown here is derived from an EMBL/GenBank/DDBJ whole genome shotgun (WGS) entry which is preliminary data.</text>
</comment>
<reference evidence="1 2" key="1">
    <citation type="submission" date="2018-03" db="EMBL/GenBank/DDBJ databases">
        <title>Brevisbacillus phylogenomics.</title>
        <authorList>
            <person name="Dunlap C."/>
        </authorList>
    </citation>
    <scope>NUCLEOTIDE SEQUENCE [LARGE SCALE GENOMIC DNA]</scope>
    <source>
        <strain evidence="1 2">NRRL B-41110</strain>
    </source>
</reference>
<dbReference type="Proteomes" id="UP000241645">
    <property type="component" value="Unassembled WGS sequence"/>
</dbReference>
<evidence type="ECO:0000313" key="1">
    <source>
        <dbReference type="EMBL" id="PSK08927.1"/>
    </source>
</evidence>
<proteinExistence type="predicted"/>